<dbReference type="Proteomes" id="UP001589750">
    <property type="component" value="Unassembled WGS sequence"/>
</dbReference>
<organism evidence="1 2">
    <name type="scientific">Nocardioides plantarum</name>
    <dbReference type="NCBI Taxonomy" id="29299"/>
    <lineage>
        <taxon>Bacteria</taxon>
        <taxon>Bacillati</taxon>
        <taxon>Actinomycetota</taxon>
        <taxon>Actinomycetes</taxon>
        <taxon>Propionibacteriales</taxon>
        <taxon>Nocardioidaceae</taxon>
        <taxon>Nocardioides</taxon>
    </lineage>
</organism>
<name>A0ABV5KBB6_9ACTN</name>
<dbReference type="RefSeq" id="WP_140007498.1">
    <property type="nucleotide sequence ID" value="NZ_JBHMDG010000015.1"/>
</dbReference>
<keyword evidence="2" id="KW-1185">Reference proteome</keyword>
<comment type="caution">
    <text evidence="1">The sequence shown here is derived from an EMBL/GenBank/DDBJ whole genome shotgun (WGS) entry which is preliminary data.</text>
</comment>
<evidence type="ECO:0000313" key="2">
    <source>
        <dbReference type="Proteomes" id="UP001589750"/>
    </source>
</evidence>
<accession>A0ABV5KBB6</accession>
<sequence length="112" mass="11877">MTIDNKLEALTSDIPGSVWMASEACPDCDIESSPGNDDDFHGCEDCNDIDDFADEAEAVTEDIAEAAILAEAEQLIDQPTARGRLKASAQGLPSNPTASDLIAARRAAVVRR</sequence>
<reference evidence="1 2" key="1">
    <citation type="submission" date="2024-09" db="EMBL/GenBank/DDBJ databases">
        <authorList>
            <person name="Sun Q."/>
            <person name="Mori K."/>
        </authorList>
    </citation>
    <scope>NUCLEOTIDE SEQUENCE [LARGE SCALE GENOMIC DNA]</scope>
    <source>
        <strain evidence="1 2">JCM 9626</strain>
    </source>
</reference>
<gene>
    <name evidence="1" type="ORF">ACFFRI_13290</name>
</gene>
<proteinExistence type="predicted"/>
<evidence type="ECO:0000313" key="1">
    <source>
        <dbReference type="EMBL" id="MFB9314022.1"/>
    </source>
</evidence>
<protein>
    <submittedName>
        <fullName evidence="1">Uncharacterized protein</fullName>
    </submittedName>
</protein>
<dbReference type="EMBL" id="JBHMDG010000015">
    <property type="protein sequence ID" value="MFB9314022.1"/>
    <property type="molecule type" value="Genomic_DNA"/>
</dbReference>